<sequence length="880" mass="99160">MLRNNYNATQDKRGLFERFLPTIWFNLKNGSDTHNGFLGAIKNEIDESNSDIIESYGDSFLDTATGNALDKWATTIGLTRKNNEIDDTLRNRIKKYITTERGTISGIISGIKDYFDDDDLAVEIYEPYTNIFYLNKSTLNGRDHLQGNYYRFAVIDIHISTTLDVNTLTDIVNKYKAAGIKVYFTYVPSLDGNYSIFIGFDDFSVQYIQPSVYKTFSLEDSTREQTYQVGDNFSEFTSEDEFTTNKDNLNSEKVLAGGNAGSPNATAGESIQINSQGQQNKLFNTEFSPDLSGWRSANAPDYLNYIDTSTFYNGSRVVHYNNGKSTRLDFQSQMIPIPDPNQTFSFSVWVKGQVYVMVEGFQTIDDSSITGSSWTNGTDWSDNYKDWTLLKINNKTLNVGKIGTAKYISFTLASNRTEFWAAQPMLVFDTTVSDYVQGNYNEVTPFFSDITSKIGTTIKYNDYSYYTLNSLATYRFNYDIPSLIQNKFSNSYKVPRNVKYLKFIFRKNPYGTNIGKVNIYDSSKNNINSAGKWITDNNSINGDNIYEPDKAYSINVLELDNIIDSFNYISMDGLYPGNVPVQILYSENNIDYSNLSYTDTDSLNSLVEVYSDDYQEVLKEIFENIKLNLTFLDIKKPSKVTVSLSDNSQSQTFNLDSKNMVCEYTPNYRDFAILDDKFVLTLQIKTNTNVDLNYSALILSGQPNSSDKLESSDVHSWVNYTINNDGRNLLLNSKLLYTSGLGNNAGKTTITVEPFDDTTNMWHLVAPQQSFDNAGIYIGNSSIKNGDSWALSFDIKGTGIWSSIGAQIEGSTVNTVVEPVTTNWSRLSSTGIKTKDGGSTVVYFNLTNSPLDVYIKLPKLEEGTIPTDWTPAPEDFSPTI</sequence>
<gene>
    <name evidence="1" type="ORF">RND61_15115</name>
</gene>
<accession>A0ABU3QKX7</accession>
<reference evidence="1 2" key="1">
    <citation type="submission" date="2023-09" db="EMBL/GenBank/DDBJ databases">
        <title>Streptomyces sp. nov.: A antagonism against Alternaria gaisen Producing Streptochlin, Isolated from Tamarix root soil.</title>
        <authorList>
            <person name="Chen Y."/>
        </authorList>
    </citation>
    <scope>NUCLEOTIDE SEQUENCE [LARGE SCALE GENOMIC DNA]</scope>
    <source>
        <strain evidence="1 2">TRM76323</strain>
    </source>
</reference>
<organism evidence="1 2">
    <name type="scientific">Streptomyces tamarix</name>
    <dbReference type="NCBI Taxonomy" id="3078565"/>
    <lineage>
        <taxon>Bacteria</taxon>
        <taxon>Bacillati</taxon>
        <taxon>Actinomycetota</taxon>
        <taxon>Actinomycetes</taxon>
        <taxon>Kitasatosporales</taxon>
        <taxon>Streptomycetaceae</taxon>
        <taxon>Streptomyces</taxon>
    </lineage>
</organism>
<evidence type="ECO:0000313" key="1">
    <source>
        <dbReference type="EMBL" id="MDT9683394.1"/>
    </source>
</evidence>
<protein>
    <submittedName>
        <fullName evidence="1">Uncharacterized protein</fullName>
    </submittedName>
</protein>
<comment type="caution">
    <text evidence="1">The sequence shown here is derived from an EMBL/GenBank/DDBJ whole genome shotgun (WGS) entry which is preliminary data.</text>
</comment>
<keyword evidence="2" id="KW-1185">Reference proteome</keyword>
<evidence type="ECO:0000313" key="2">
    <source>
        <dbReference type="Proteomes" id="UP001250181"/>
    </source>
</evidence>
<dbReference type="RefSeq" id="WP_315878468.1">
    <property type="nucleotide sequence ID" value="NZ_JAWCTQ010000016.1"/>
</dbReference>
<name>A0ABU3QKX7_9ACTN</name>
<dbReference type="EMBL" id="JAWCTQ010000016">
    <property type="protein sequence ID" value="MDT9683394.1"/>
    <property type="molecule type" value="Genomic_DNA"/>
</dbReference>
<proteinExistence type="predicted"/>
<dbReference type="Proteomes" id="UP001250181">
    <property type="component" value="Unassembled WGS sequence"/>
</dbReference>